<dbReference type="AlphaFoldDB" id="A0A427YG82"/>
<dbReference type="FunFam" id="3.90.640.10:FF:000021">
    <property type="entry name" value="Heat shock protein 14"/>
    <property type="match status" value="1"/>
</dbReference>
<proteinExistence type="predicted"/>
<dbReference type="GO" id="GO:0005829">
    <property type="term" value="C:cytosol"/>
    <property type="evidence" value="ECO:0007669"/>
    <property type="project" value="TreeGrafter"/>
</dbReference>
<organism evidence="4 5">
    <name type="scientific">Saitozyma podzolica</name>
    <dbReference type="NCBI Taxonomy" id="1890683"/>
    <lineage>
        <taxon>Eukaryota</taxon>
        <taxon>Fungi</taxon>
        <taxon>Dikarya</taxon>
        <taxon>Basidiomycota</taxon>
        <taxon>Agaricomycotina</taxon>
        <taxon>Tremellomycetes</taxon>
        <taxon>Tremellales</taxon>
        <taxon>Trimorphomycetaceae</taxon>
        <taxon>Saitozyma</taxon>
    </lineage>
</organism>
<dbReference type="GO" id="GO:0005524">
    <property type="term" value="F:ATP binding"/>
    <property type="evidence" value="ECO:0007669"/>
    <property type="project" value="UniProtKB-KW"/>
</dbReference>
<dbReference type="SUPFAM" id="SSF53067">
    <property type="entry name" value="Actin-like ATPase domain"/>
    <property type="match status" value="2"/>
</dbReference>
<evidence type="ECO:0000256" key="3">
    <source>
        <dbReference type="SAM" id="MobiDB-lite"/>
    </source>
</evidence>
<dbReference type="PANTHER" id="PTHR45639">
    <property type="entry name" value="HSC70CB, ISOFORM G-RELATED"/>
    <property type="match status" value="1"/>
</dbReference>
<dbReference type="Gene3D" id="3.90.640.10">
    <property type="entry name" value="Actin, Chain A, domain 4"/>
    <property type="match status" value="1"/>
</dbReference>
<keyword evidence="5" id="KW-1185">Reference proteome</keyword>
<feature type="compositionally biased region" description="Acidic residues" evidence="3">
    <location>
        <begin position="538"/>
        <end position="553"/>
    </location>
</feature>
<dbReference type="Gene3D" id="3.30.420.40">
    <property type="match status" value="2"/>
</dbReference>
<dbReference type="GO" id="GO:0140662">
    <property type="term" value="F:ATP-dependent protein folding chaperone"/>
    <property type="evidence" value="ECO:0007669"/>
    <property type="project" value="InterPro"/>
</dbReference>
<evidence type="ECO:0000313" key="5">
    <source>
        <dbReference type="Proteomes" id="UP000279259"/>
    </source>
</evidence>
<feature type="compositionally biased region" description="Low complexity" evidence="3">
    <location>
        <begin position="126"/>
        <end position="141"/>
    </location>
</feature>
<dbReference type="OrthoDB" id="29851at2759"/>
<feature type="region of interest" description="Disordered" evidence="3">
    <location>
        <begin position="126"/>
        <end position="151"/>
    </location>
</feature>
<dbReference type="Gene3D" id="3.30.30.30">
    <property type="match status" value="1"/>
</dbReference>
<keyword evidence="1" id="KW-0547">Nucleotide-binding</keyword>
<name>A0A427YG82_9TREE</name>
<feature type="region of interest" description="Disordered" evidence="3">
    <location>
        <begin position="530"/>
        <end position="557"/>
    </location>
</feature>
<gene>
    <name evidence="4" type="primary">SSZ1</name>
    <name evidence="4" type="ORF">EHS25_001515</name>
</gene>
<sequence>MLRQQRVKTVWSAPAILGINFGQSYASIAVIDKEGHPTCIANEEGERQIACAISYVGEQVYFGNGAKPHLVKNGKNTMMGFRNLLGHTYDEVDHTAILTAPLIPTSETPAYTVDILIPAPVPSKTATPASRSAAASGTATPVPAPEPVPSTKTLTVPEVTTLFLSTLFTSAKDFLGVKPTACVISAPTWFTPAQHEALRDAAQKAGINILQVLDEAAAVLVGYRVGLSEERKQRGLLGSPEEGDAGETEKRDKKVVVLDMGETSLGVSVVAVSEGEYTVLGKGREDKLGGREFDNLLLKHFAKEFTKKTKVALDLPCGESAPDADKRAEAKLRLAVEHTKRSLSASSGAATCAVESLKDGLDLSSAVNRLRFDGLAAGVYRQVGSKMTEIVNAAGLDLVQIDEVLLAGSSTLFPGLQQHLSLLVAPTTPVTAAIDPSEVIAVGCALQALHLSNLQEVKIGDVLKLADQPVDCLAQPIAIALPGSDQLVTVIGSGAPLPVRRRVALPVEKGVEKVALELWEGKDEVKVEKVEREKFEPEEGDEEDEEEEEEDEEVKTPVVSKSAYLGLVELAGLKGENVLLEIIVHRGAGVEARAWEQGREDEAVKVEL</sequence>
<evidence type="ECO:0000313" key="4">
    <source>
        <dbReference type="EMBL" id="RSH90181.1"/>
    </source>
</evidence>
<comment type="caution">
    <text evidence="4">The sequence shown here is derived from an EMBL/GenBank/DDBJ whole genome shotgun (WGS) entry which is preliminary data.</text>
</comment>
<dbReference type="PRINTS" id="PR00301">
    <property type="entry name" value="HEATSHOCK70"/>
</dbReference>
<dbReference type="InterPro" id="IPR013126">
    <property type="entry name" value="Hsp_70_fam"/>
</dbReference>
<dbReference type="GO" id="GO:0005634">
    <property type="term" value="C:nucleus"/>
    <property type="evidence" value="ECO:0007669"/>
    <property type="project" value="TreeGrafter"/>
</dbReference>
<dbReference type="PANTHER" id="PTHR45639:SF32">
    <property type="entry name" value="HEAT SHOCK PROTEIN PDR13"/>
    <property type="match status" value="1"/>
</dbReference>
<keyword evidence="2" id="KW-0067">ATP-binding</keyword>
<accession>A0A427YG82</accession>
<protein>
    <submittedName>
        <fullName evidence="4">Regulator protein</fullName>
    </submittedName>
</protein>
<evidence type="ECO:0000256" key="2">
    <source>
        <dbReference type="ARBA" id="ARBA00022840"/>
    </source>
</evidence>
<dbReference type="InterPro" id="IPR043129">
    <property type="entry name" value="ATPase_NBD"/>
</dbReference>
<evidence type="ECO:0000256" key="1">
    <source>
        <dbReference type="ARBA" id="ARBA00022741"/>
    </source>
</evidence>
<dbReference type="Proteomes" id="UP000279259">
    <property type="component" value="Unassembled WGS sequence"/>
</dbReference>
<dbReference type="STRING" id="1890683.A0A427YG82"/>
<dbReference type="EMBL" id="RSCD01000011">
    <property type="protein sequence ID" value="RSH90181.1"/>
    <property type="molecule type" value="Genomic_DNA"/>
</dbReference>
<dbReference type="Pfam" id="PF00012">
    <property type="entry name" value="HSP70"/>
    <property type="match status" value="2"/>
</dbReference>
<reference evidence="4 5" key="1">
    <citation type="submission" date="2018-11" db="EMBL/GenBank/DDBJ databases">
        <title>Genome sequence of Saitozyma podzolica DSM 27192.</title>
        <authorList>
            <person name="Aliyu H."/>
            <person name="Gorte O."/>
            <person name="Ochsenreither K."/>
        </authorList>
    </citation>
    <scope>NUCLEOTIDE SEQUENCE [LARGE SCALE GENOMIC DNA]</scope>
    <source>
        <strain evidence="4 5">DSM 27192</strain>
    </source>
</reference>